<name>D6A4H7_STRV1</name>
<dbReference type="Proteomes" id="UP000003824">
    <property type="component" value="Unassembled WGS sequence"/>
</dbReference>
<proteinExistence type="predicted"/>
<dbReference type="Pfam" id="PF23835">
    <property type="entry name" value="DUF7205"/>
    <property type="match status" value="1"/>
</dbReference>
<organism evidence="1 2">
    <name type="scientific">Streptomyces viridosporus (strain ATCC 14672 / DSM 40746 / JCM 4963 / KCTC 9882 / NRRL B-12104 / FH 1290)</name>
    <name type="common">Streptomyces ghanaensis</name>
    <dbReference type="NCBI Taxonomy" id="566461"/>
    <lineage>
        <taxon>Bacteria</taxon>
        <taxon>Bacillati</taxon>
        <taxon>Actinomycetota</taxon>
        <taxon>Actinomycetes</taxon>
        <taxon>Kitasatosporales</taxon>
        <taxon>Streptomycetaceae</taxon>
        <taxon>Streptomyces</taxon>
    </lineage>
</organism>
<dbReference type="InterPro" id="IPR055629">
    <property type="entry name" value="DUF7205"/>
</dbReference>
<evidence type="ECO:0000313" key="2">
    <source>
        <dbReference type="Proteomes" id="UP000003824"/>
    </source>
</evidence>
<sequence length="101" mass="11517">MSVMTENKAPAMSETFEPVDFSNVHEGDRVSFLTNENGYGGRGWYERTGTVVKVTEKTVRVECDDASTRVKRDIAVLRRADWYPRSVRKFTAKPGADRFTH</sequence>
<dbReference type="AlphaFoldDB" id="D6A4H7"/>
<gene>
    <name evidence="1" type="ORF">SSFG_01071</name>
</gene>
<dbReference type="EMBL" id="DS999641">
    <property type="protein sequence ID" value="EFE65817.2"/>
    <property type="molecule type" value="Genomic_DNA"/>
</dbReference>
<reference evidence="2" key="1">
    <citation type="submission" date="2008-12" db="EMBL/GenBank/DDBJ databases">
        <title>Annotation of Streptomyces ghanaensis ATCC 14672.</title>
        <authorList>
            <consortium name="The Broad Institute Genome Sequencing Platform"/>
            <consortium name="Broad Institute Microbial Sequencing Center"/>
            <person name="Fischbach M."/>
            <person name="Ward D."/>
            <person name="Young S."/>
            <person name="Kodira C.D."/>
            <person name="Zeng Q."/>
            <person name="Koehrsen M."/>
            <person name="Godfrey P."/>
            <person name="Alvarado L."/>
            <person name="Berlin A.M."/>
            <person name="Borenstein D."/>
            <person name="Chen Z."/>
            <person name="Engels R."/>
            <person name="Freedman E."/>
            <person name="Gellesch M."/>
            <person name="Goldberg J."/>
            <person name="Griggs A."/>
            <person name="Gujja S."/>
            <person name="Heiman D.I."/>
            <person name="Hepburn T.A."/>
            <person name="Howarth C."/>
            <person name="Jen D."/>
            <person name="Larson L."/>
            <person name="Lewis B."/>
            <person name="Mehta T."/>
            <person name="Park D."/>
            <person name="Pearson M."/>
            <person name="Roberts A."/>
            <person name="Saif S."/>
            <person name="Shea T.D."/>
            <person name="Shenoy N."/>
            <person name="Sisk P."/>
            <person name="Stolte C."/>
            <person name="Sykes S.N."/>
            <person name="Walk T."/>
            <person name="White J."/>
            <person name="Yandava C."/>
            <person name="Straight P."/>
            <person name="Clardy J."/>
            <person name="Hung D."/>
            <person name="Kolter R."/>
            <person name="Mekalanos J."/>
            <person name="Walker S."/>
            <person name="Walsh C.T."/>
            <person name="Wieland B.L.C."/>
            <person name="Ilzarbe M."/>
            <person name="Galagan J."/>
            <person name="Nusbaum C."/>
            <person name="Birren B."/>
        </authorList>
    </citation>
    <scope>NUCLEOTIDE SEQUENCE [LARGE SCALE GENOMIC DNA]</scope>
    <source>
        <strain evidence="2">ATCC 14672 / DSM 40746 / JCM 4963 / KCTC 9882 / NRRL B-12104 / FH 1290</strain>
    </source>
</reference>
<accession>D6A4H7</accession>
<protein>
    <submittedName>
        <fullName evidence="1">Predicted protein</fullName>
    </submittedName>
</protein>
<evidence type="ECO:0000313" key="1">
    <source>
        <dbReference type="EMBL" id="EFE65817.2"/>
    </source>
</evidence>